<dbReference type="PANTHER" id="PTHR12655">
    <property type="entry name" value="ACYL-COA THIOESTERASE"/>
    <property type="match status" value="1"/>
</dbReference>
<dbReference type="GO" id="GO:0006637">
    <property type="term" value="P:acyl-CoA metabolic process"/>
    <property type="evidence" value="ECO:0007669"/>
    <property type="project" value="TreeGrafter"/>
</dbReference>
<keyword evidence="4" id="KW-0809">Transit peptide</keyword>
<dbReference type="GO" id="GO:0047617">
    <property type="term" value="F:fatty acyl-CoA hydrolase activity"/>
    <property type="evidence" value="ECO:0007669"/>
    <property type="project" value="TreeGrafter"/>
</dbReference>
<keyword evidence="8" id="KW-1185">Reference proteome</keyword>
<evidence type="ECO:0000259" key="6">
    <source>
        <dbReference type="PROSITE" id="PS51770"/>
    </source>
</evidence>
<feature type="region of interest" description="Disordered" evidence="5">
    <location>
        <begin position="154"/>
        <end position="177"/>
    </location>
</feature>
<reference evidence="7 8" key="1">
    <citation type="journal article" date="2024" name="Nat. Commun.">
        <title>Phylogenomics reveals the evolutionary origins of lichenization in chlorophyte algae.</title>
        <authorList>
            <person name="Puginier C."/>
            <person name="Libourel C."/>
            <person name="Otte J."/>
            <person name="Skaloud P."/>
            <person name="Haon M."/>
            <person name="Grisel S."/>
            <person name="Petersen M."/>
            <person name="Berrin J.G."/>
            <person name="Delaux P.M."/>
            <person name="Dal Grande F."/>
            <person name="Keller J."/>
        </authorList>
    </citation>
    <scope>NUCLEOTIDE SEQUENCE [LARGE SCALE GENOMIC DNA]</scope>
    <source>
        <strain evidence="7 8">SAG 245.80</strain>
    </source>
</reference>
<dbReference type="PANTHER" id="PTHR12655:SF0">
    <property type="entry name" value="ACYL-COENZYME A THIOESTERASE 9, MITOCHONDRIAL"/>
    <property type="match status" value="1"/>
</dbReference>
<evidence type="ECO:0000256" key="5">
    <source>
        <dbReference type="SAM" id="MobiDB-lite"/>
    </source>
</evidence>
<dbReference type="PROSITE" id="PS51770">
    <property type="entry name" value="HOTDOG_ACOT"/>
    <property type="match status" value="2"/>
</dbReference>
<dbReference type="CDD" id="cd03442">
    <property type="entry name" value="BFIT_BACH"/>
    <property type="match status" value="2"/>
</dbReference>
<dbReference type="EMBL" id="JALJOU010000011">
    <property type="protein sequence ID" value="KAK9841013.1"/>
    <property type="molecule type" value="Genomic_DNA"/>
</dbReference>
<evidence type="ECO:0000256" key="4">
    <source>
        <dbReference type="ARBA" id="ARBA00022946"/>
    </source>
</evidence>
<gene>
    <name evidence="7" type="ORF">WJX81_005413</name>
</gene>
<organism evidence="7 8">
    <name type="scientific">Elliptochloris bilobata</name>
    <dbReference type="NCBI Taxonomy" id="381761"/>
    <lineage>
        <taxon>Eukaryota</taxon>
        <taxon>Viridiplantae</taxon>
        <taxon>Chlorophyta</taxon>
        <taxon>core chlorophytes</taxon>
        <taxon>Trebouxiophyceae</taxon>
        <taxon>Trebouxiophyceae incertae sedis</taxon>
        <taxon>Elliptochloris clade</taxon>
        <taxon>Elliptochloris</taxon>
    </lineage>
</organism>
<dbReference type="InterPro" id="IPR033120">
    <property type="entry name" value="HOTDOG_ACOT"/>
</dbReference>
<evidence type="ECO:0000313" key="8">
    <source>
        <dbReference type="Proteomes" id="UP001445335"/>
    </source>
</evidence>
<proteinExistence type="inferred from homology"/>
<evidence type="ECO:0000256" key="3">
    <source>
        <dbReference type="ARBA" id="ARBA00022801"/>
    </source>
</evidence>
<comment type="caution">
    <text evidence="7">The sequence shown here is derived from an EMBL/GenBank/DDBJ whole genome shotgun (WGS) entry which is preliminary data.</text>
</comment>
<name>A0AAW1S474_9CHLO</name>
<evidence type="ECO:0000256" key="1">
    <source>
        <dbReference type="ARBA" id="ARBA00010458"/>
    </source>
</evidence>
<dbReference type="SUPFAM" id="SSF54637">
    <property type="entry name" value="Thioesterase/thiol ester dehydrase-isomerase"/>
    <property type="match status" value="2"/>
</dbReference>
<accession>A0AAW1S474</accession>
<comment type="similarity">
    <text evidence="1">Belongs to the acyl coenzyme A hydrolase family.</text>
</comment>
<feature type="domain" description="HotDog ACOT-type" evidence="6">
    <location>
        <begin position="5"/>
        <end position="123"/>
    </location>
</feature>
<dbReference type="InterPro" id="IPR029069">
    <property type="entry name" value="HotDog_dom_sf"/>
</dbReference>
<evidence type="ECO:0000256" key="2">
    <source>
        <dbReference type="ARBA" id="ARBA00022737"/>
    </source>
</evidence>
<keyword evidence="2" id="KW-0677">Repeat</keyword>
<keyword evidence="3" id="KW-0378">Hydrolase</keyword>
<dbReference type="Gene3D" id="3.10.129.10">
    <property type="entry name" value="Hotdog Thioesterase"/>
    <property type="match status" value="2"/>
</dbReference>
<dbReference type="AlphaFoldDB" id="A0AAW1S474"/>
<dbReference type="Proteomes" id="UP001445335">
    <property type="component" value="Unassembled WGS sequence"/>
</dbReference>
<feature type="domain" description="HotDog ACOT-type" evidence="6">
    <location>
        <begin position="204"/>
        <end position="322"/>
    </location>
</feature>
<evidence type="ECO:0000313" key="7">
    <source>
        <dbReference type="EMBL" id="KAK9841013.1"/>
    </source>
</evidence>
<sequence>MVTSTVTYPFSTDPVLKEEYRNPWNYLRMGKLLEDLDSLAGSVAFSHCDDGLPNTRPPMLVTASVDAIHLRHKLSMDNDMEVSGRVVWTGKSALDIQMELTQKQYGDEASLVALFTFVARDPLDHQAVAINPLRPAISADEALFAERQRVADERRAARKAASQGPSSPGAEEHAARRWADSQLAEARAIIDLPALAPADAILMGATAMHNTFTCQPQVRNMSGRVFGGFLMRRAFELAFATAYTFAGWRPQFVRCEEVTFQRPVEVGDLLQLRCNVMHTDARHDLGLGTIHTQVTASVTKPEAVCSTVTNTFHFVFSTELAGFRRQGCRLLRRVLPATEEEARRIWAFCPVA</sequence>
<protein>
    <recommendedName>
        <fullName evidence="6">HotDog ACOT-type domain-containing protein</fullName>
    </recommendedName>
</protein>